<comment type="function">
    <text evidence="1">Responsible for the formation of the pyrimidine heterocycle in the thiamine biosynthesis pathway. Catalyzes the formation of hydroxymethylpyrimidine phosphate (HMP-P) from histidine and pyridoxal phosphate (PLP). The protein uses PLP and the active site histidine to form HMP-P, generating an inactive enzyme. The enzyme can only undergo a single turnover, which suggests it is a suicide enzyme.</text>
</comment>
<evidence type="ECO:0000256" key="9">
    <source>
        <dbReference type="ARBA" id="ARBA00023004"/>
    </source>
</evidence>
<keyword evidence="9" id="KW-0408">Iron</keyword>
<feature type="domain" description="SsuA/THI5-like" evidence="13">
    <location>
        <begin position="53"/>
        <end position="266"/>
    </location>
</feature>
<dbReference type="InterPro" id="IPR015168">
    <property type="entry name" value="SsuA/THI5"/>
</dbReference>
<dbReference type="OrthoDB" id="5372616at2"/>
<reference evidence="14 15" key="1">
    <citation type="submission" date="2018-11" db="EMBL/GenBank/DDBJ databases">
        <title>Pseudaminobacter arsenicus sp. nov., an arsenic-resistant bacterium isolated from arsenic-rich aquifers.</title>
        <authorList>
            <person name="Mu Y."/>
        </authorList>
    </citation>
    <scope>NUCLEOTIDE SEQUENCE [LARGE SCALE GENOMIC DNA]</scope>
    <source>
        <strain evidence="14 15">CB3</strain>
    </source>
</reference>
<dbReference type="RefSeq" id="WP_128627284.1">
    <property type="nucleotide sequence ID" value="NZ_RKST01000014.1"/>
</dbReference>
<evidence type="ECO:0000313" key="15">
    <source>
        <dbReference type="Proteomes" id="UP000281647"/>
    </source>
</evidence>
<evidence type="ECO:0000256" key="1">
    <source>
        <dbReference type="ARBA" id="ARBA00003469"/>
    </source>
</evidence>
<evidence type="ECO:0000313" key="14">
    <source>
        <dbReference type="EMBL" id="RUM97111.1"/>
    </source>
</evidence>
<dbReference type="GO" id="GO:0016740">
    <property type="term" value="F:transferase activity"/>
    <property type="evidence" value="ECO:0007669"/>
    <property type="project" value="UniProtKB-KW"/>
</dbReference>
<keyword evidence="5" id="KW-0808">Transferase</keyword>
<evidence type="ECO:0000256" key="3">
    <source>
        <dbReference type="ARBA" id="ARBA00009406"/>
    </source>
</evidence>
<gene>
    <name evidence="14" type="ORF">EET67_14710</name>
</gene>
<name>A0A432V4P7_9HYPH</name>
<keyword evidence="7" id="KW-0663">Pyridoxal phosphate</keyword>
<comment type="catalytic activity">
    <reaction evidence="11">
        <text>N(6)-(pyridoxal phosphate)-L-lysyl-[4-amino-5-hydroxymethyl-2-methylpyrimidine phosphate synthase] + L-histidyl-[4-amino-5-hydroxymethyl-2-methylpyrimidine phosphate synthase] + 2 Fe(3+) + 4 H2O = L-lysyl-[4-amino-5-hydroxymethyl-2-methylpyrimidine phosphate synthase] + (2S)-2-amino-5-hydroxy-4-oxopentanoyl-[4-amino-5-hydroxymethyl-2-methylpyrimidine phosphate synthase] + 4-amino-2-methyl-5-(phosphooxymethyl)pyrimidine + 3-oxopropanoate + 2 Fe(2+) + 2 H(+)</text>
        <dbReference type="Rhea" id="RHEA:65756"/>
        <dbReference type="Rhea" id="RHEA-COMP:16892"/>
        <dbReference type="Rhea" id="RHEA-COMP:16893"/>
        <dbReference type="Rhea" id="RHEA-COMP:16894"/>
        <dbReference type="Rhea" id="RHEA-COMP:16895"/>
        <dbReference type="ChEBI" id="CHEBI:15377"/>
        <dbReference type="ChEBI" id="CHEBI:15378"/>
        <dbReference type="ChEBI" id="CHEBI:29033"/>
        <dbReference type="ChEBI" id="CHEBI:29034"/>
        <dbReference type="ChEBI" id="CHEBI:29969"/>
        <dbReference type="ChEBI" id="CHEBI:29979"/>
        <dbReference type="ChEBI" id="CHEBI:33190"/>
        <dbReference type="ChEBI" id="CHEBI:58354"/>
        <dbReference type="ChEBI" id="CHEBI:143915"/>
        <dbReference type="ChEBI" id="CHEBI:157692"/>
    </reaction>
    <physiologicalReaction direction="left-to-right" evidence="11">
        <dbReference type="Rhea" id="RHEA:65757"/>
    </physiologicalReaction>
</comment>
<evidence type="ECO:0000259" key="13">
    <source>
        <dbReference type="Pfam" id="PF09084"/>
    </source>
</evidence>
<dbReference type="SUPFAM" id="SSF53850">
    <property type="entry name" value="Periplasmic binding protein-like II"/>
    <property type="match status" value="1"/>
</dbReference>
<dbReference type="PANTHER" id="PTHR31528">
    <property type="entry name" value="4-AMINO-5-HYDROXYMETHYL-2-METHYLPYRIMIDINE PHOSPHATE SYNTHASE THI11-RELATED"/>
    <property type="match status" value="1"/>
</dbReference>
<feature type="chain" id="PRO_5019050321" description="Thiamine pyrimidine synthase" evidence="12">
    <location>
        <begin position="31"/>
        <end position="340"/>
    </location>
</feature>
<keyword evidence="15" id="KW-1185">Reference proteome</keyword>
<accession>A0A432V4P7</accession>
<dbReference type="GO" id="GO:0046872">
    <property type="term" value="F:metal ion binding"/>
    <property type="evidence" value="ECO:0007669"/>
    <property type="project" value="UniProtKB-KW"/>
</dbReference>
<evidence type="ECO:0000256" key="11">
    <source>
        <dbReference type="ARBA" id="ARBA00048179"/>
    </source>
</evidence>
<evidence type="ECO:0000256" key="6">
    <source>
        <dbReference type="ARBA" id="ARBA00022723"/>
    </source>
</evidence>
<evidence type="ECO:0000256" key="4">
    <source>
        <dbReference type="ARBA" id="ARBA00011738"/>
    </source>
</evidence>
<keyword evidence="6" id="KW-0479">Metal-binding</keyword>
<evidence type="ECO:0000256" key="8">
    <source>
        <dbReference type="ARBA" id="ARBA00022977"/>
    </source>
</evidence>
<dbReference type="PANTHER" id="PTHR31528:SF1">
    <property type="entry name" value="4-AMINO-5-HYDROXYMETHYL-2-METHYLPYRIMIDINE PHOSPHATE SYNTHASE THI11-RELATED"/>
    <property type="match status" value="1"/>
</dbReference>
<evidence type="ECO:0000256" key="7">
    <source>
        <dbReference type="ARBA" id="ARBA00022898"/>
    </source>
</evidence>
<dbReference type="Proteomes" id="UP000281647">
    <property type="component" value="Unassembled WGS sequence"/>
</dbReference>
<keyword evidence="12" id="KW-0732">Signal</keyword>
<evidence type="ECO:0000256" key="2">
    <source>
        <dbReference type="ARBA" id="ARBA00004948"/>
    </source>
</evidence>
<comment type="similarity">
    <text evidence="3">Belongs to the NMT1/THI5 family.</text>
</comment>
<dbReference type="Pfam" id="PF09084">
    <property type="entry name" value="NMT1"/>
    <property type="match status" value="1"/>
</dbReference>
<evidence type="ECO:0000256" key="5">
    <source>
        <dbReference type="ARBA" id="ARBA00022679"/>
    </source>
</evidence>
<keyword evidence="8" id="KW-0784">Thiamine biosynthesis</keyword>
<dbReference type="EMBL" id="RKST01000014">
    <property type="protein sequence ID" value="RUM97111.1"/>
    <property type="molecule type" value="Genomic_DNA"/>
</dbReference>
<protein>
    <recommendedName>
        <fullName evidence="10">Thiamine pyrimidine synthase</fullName>
    </recommendedName>
</protein>
<comment type="subunit">
    <text evidence="4">Homodimer.</text>
</comment>
<dbReference type="Gene3D" id="3.40.190.10">
    <property type="entry name" value="Periplasmic binding protein-like II"/>
    <property type="match status" value="2"/>
</dbReference>
<sequence length="340" mass="36508">MTVINKLKPLACVAVAALASTLALTSSLTAAELTKFRYALIAKPGIWDAAVLNGIDKKFFADEGLELELISPTSPADGLKLVATGGAELATAHSTDVIIARSKGLPVVSIGTNHQTGTTGVLVPAEAGVKDIKELEGKNVGITGIPFNKVMLEHSLKSGGADLSKVNIVTVGFTQMPLLLSQRIDALGDAISWDEPPIYNVQIKKPADDKSTYTYFTFTDYGVPRFYTFGLVGDEEALKAEPDSYKAFLRAWRKSVEWMMANQADAADGVIKQIPSISKEEAVVSLAEIARISVSPETEANGIGWQDVAVWEKQEKFMLENGLISTDVDVSKAVTNDYLK</sequence>
<comment type="pathway">
    <text evidence="2">Cofactor biosynthesis; thiamine diphosphate biosynthesis.</text>
</comment>
<dbReference type="AlphaFoldDB" id="A0A432V4P7"/>
<proteinExistence type="inferred from homology"/>
<comment type="caution">
    <text evidence="14">The sequence shown here is derived from an EMBL/GenBank/DDBJ whole genome shotgun (WGS) entry which is preliminary data.</text>
</comment>
<feature type="signal peptide" evidence="12">
    <location>
        <begin position="1"/>
        <end position="30"/>
    </location>
</feature>
<dbReference type="GO" id="GO:0009228">
    <property type="term" value="P:thiamine biosynthetic process"/>
    <property type="evidence" value="ECO:0007669"/>
    <property type="project" value="UniProtKB-KW"/>
</dbReference>
<dbReference type="InterPro" id="IPR027939">
    <property type="entry name" value="NMT1/THI5"/>
</dbReference>
<organism evidence="14 15">
    <name type="scientific">Borborobacter arsenicus</name>
    <dbReference type="NCBI Taxonomy" id="1851146"/>
    <lineage>
        <taxon>Bacteria</taxon>
        <taxon>Pseudomonadati</taxon>
        <taxon>Pseudomonadota</taxon>
        <taxon>Alphaproteobacteria</taxon>
        <taxon>Hyphomicrobiales</taxon>
        <taxon>Phyllobacteriaceae</taxon>
        <taxon>Borborobacter</taxon>
    </lineage>
</organism>
<evidence type="ECO:0000256" key="12">
    <source>
        <dbReference type="SAM" id="SignalP"/>
    </source>
</evidence>
<evidence type="ECO:0000256" key="10">
    <source>
        <dbReference type="ARBA" id="ARBA00033171"/>
    </source>
</evidence>